<name>A0A821IFE3_9BILA</name>
<feature type="non-terminal residue" evidence="1">
    <location>
        <position position="1"/>
    </location>
</feature>
<sequence>MPADRSFDRILFWRTIENNSFQLFEYSMSRNLLQNAVQIQFG</sequence>
<proteinExistence type="predicted"/>
<evidence type="ECO:0000313" key="2">
    <source>
        <dbReference type="EMBL" id="CAF4720262.1"/>
    </source>
</evidence>
<dbReference type="EMBL" id="CAJOBG010105523">
    <property type="protein sequence ID" value="CAF4720262.1"/>
    <property type="molecule type" value="Genomic_DNA"/>
</dbReference>
<reference evidence="1" key="1">
    <citation type="submission" date="2021-02" db="EMBL/GenBank/DDBJ databases">
        <authorList>
            <person name="Nowell W R."/>
        </authorList>
    </citation>
    <scope>NUCLEOTIDE SEQUENCE</scope>
</reference>
<dbReference type="AlphaFoldDB" id="A0A821IFE3"/>
<dbReference type="EMBL" id="CAJOBG010100454">
    <property type="protein sequence ID" value="CAF4700742.1"/>
    <property type="molecule type" value="Genomic_DNA"/>
</dbReference>
<gene>
    <name evidence="1" type="ORF">OVN521_LOCUS48388</name>
    <name evidence="2" type="ORF">OVN521_LOCUS49054</name>
</gene>
<protein>
    <submittedName>
        <fullName evidence="1">Uncharacterized protein</fullName>
    </submittedName>
</protein>
<dbReference type="Proteomes" id="UP000663866">
    <property type="component" value="Unassembled WGS sequence"/>
</dbReference>
<keyword evidence="3" id="KW-1185">Reference proteome</keyword>
<evidence type="ECO:0000313" key="3">
    <source>
        <dbReference type="Proteomes" id="UP000663866"/>
    </source>
</evidence>
<evidence type="ECO:0000313" key="1">
    <source>
        <dbReference type="EMBL" id="CAF4700742.1"/>
    </source>
</evidence>
<comment type="caution">
    <text evidence="1">The sequence shown here is derived from an EMBL/GenBank/DDBJ whole genome shotgun (WGS) entry which is preliminary data.</text>
</comment>
<organism evidence="1 3">
    <name type="scientific">Rotaria magnacalcarata</name>
    <dbReference type="NCBI Taxonomy" id="392030"/>
    <lineage>
        <taxon>Eukaryota</taxon>
        <taxon>Metazoa</taxon>
        <taxon>Spiralia</taxon>
        <taxon>Gnathifera</taxon>
        <taxon>Rotifera</taxon>
        <taxon>Eurotatoria</taxon>
        <taxon>Bdelloidea</taxon>
        <taxon>Philodinida</taxon>
        <taxon>Philodinidae</taxon>
        <taxon>Rotaria</taxon>
    </lineage>
</organism>
<accession>A0A821IFE3</accession>